<feature type="non-terminal residue" evidence="1">
    <location>
        <position position="1"/>
    </location>
</feature>
<proteinExistence type="predicted"/>
<evidence type="ECO:0000313" key="1">
    <source>
        <dbReference type="EMBL" id="TVU23203.1"/>
    </source>
</evidence>
<organism evidence="1 2">
    <name type="scientific">Eragrostis curvula</name>
    <name type="common">weeping love grass</name>
    <dbReference type="NCBI Taxonomy" id="38414"/>
    <lineage>
        <taxon>Eukaryota</taxon>
        <taxon>Viridiplantae</taxon>
        <taxon>Streptophyta</taxon>
        <taxon>Embryophyta</taxon>
        <taxon>Tracheophyta</taxon>
        <taxon>Spermatophyta</taxon>
        <taxon>Magnoliopsida</taxon>
        <taxon>Liliopsida</taxon>
        <taxon>Poales</taxon>
        <taxon>Poaceae</taxon>
        <taxon>PACMAD clade</taxon>
        <taxon>Chloridoideae</taxon>
        <taxon>Eragrostideae</taxon>
        <taxon>Eragrostidinae</taxon>
        <taxon>Eragrostis</taxon>
    </lineage>
</organism>
<reference evidence="1 2" key="1">
    <citation type="journal article" date="2019" name="Sci. Rep.">
        <title>A high-quality genome of Eragrostis curvula grass provides insights into Poaceae evolution and supports new strategies to enhance forage quality.</title>
        <authorList>
            <person name="Carballo J."/>
            <person name="Santos B.A.C.M."/>
            <person name="Zappacosta D."/>
            <person name="Garbus I."/>
            <person name="Selva J.P."/>
            <person name="Gallo C.A."/>
            <person name="Diaz A."/>
            <person name="Albertini E."/>
            <person name="Caccamo M."/>
            <person name="Echenique V."/>
        </authorList>
    </citation>
    <scope>NUCLEOTIDE SEQUENCE [LARGE SCALE GENOMIC DNA]</scope>
    <source>
        <strain evidence="2">cv. Victoria</strain>
        <tissue evidence="1">Leaf</tissue>
    </source>
</reference>
<dbReference type="Gramene" id="TVU23203">
    <property type="protein sequence ID" value="TVU23203"/>
    <property type="gene ID" value="EJB05_30196"/>
</dbReference>
<evidence type="ECO:0000313" key="2">
    <source>
        <dbReference type="Proteomes" id="UP000324897"/>
    </source>
</evidence>
<protein>
    <submittedName>
        <fullName evidence="1">Uncharacterized protein</fullName>
    </submittedName>
</protein>
<keyword evidence="2" id="KW-1185">Reference proteome</keyword>
<gene>
    <name evidence="1" type="ORF">EJB05_30196</name>
</gene>
<accession>A0A5J9UHH9</accession>
<name>A0A5J9UHH9_9POAL</name>
<sequence>MREGSDGRGEMSKQYRDNARSWSIKAKKAMSEGGTSDNNMVEFLAQLRPNCPLWVYISLSRPSSSRSLMHRAYNVL</sequence>
<dbReference type="OrthoDB" id="5835829at2759"/>
<comment type="caution">
    <text evidence="1">The sequence shown here is derived from an EMBL/GenBank/DDBJ whole genome shotgun (WGS) entry which is preliminary data.</text>
</comment>
<dbReference type="AlphaFoldDB" id="A0A5J9UHH9"/>
<dbReference type="Proteomes" id="UP000324897">
    <property type="component" value="Unassembled WGS sequence"/>
</dbReference>
<dbReference type="EMBL" id="RWGY01000016">
    <property type="protein sequence ID" value="TVU23203.1"/>
    <property type="molecule type" value="Genomic_DNA"/>
</dbReference>